<dbReference type="InterPro" id="IPR010982">
    <property type="entry name" value="Lambda_DNA-bd_dom_sf"/>
</dbReference>
<dbReference type="EMBL" id="JAJVCN010000003">
    <property type="protein sequence ID" value="MCE7009048.1"/>
    <property type="molecule type" value="Genomic_DNA"/>
</dbReference>
<organism evidence="2 3">
    <name type="scientific">Kibdelosporangium philippinense</name>
    <dbReference type="NCBI Taxonomy" id="211113"/>
    <lineage>
        <taxon>Bacteria</taxon>
        <taxon>Bacillati</taxon>
        <taxon>Actinomycetota</taxon>
        <taxon>Actinomycetes</taxon>
        <taxon>Pseudonocardiales</taxon>
        <taxon>Pseudonocardiaceae</taxon>
        <taxon>Kibdelosporangium</taxon>
    </lineage>
</organism>
<comment type="caution">
    <text evidence="2">The sequence shown here is derived from an EMBL/GenBank/DDBJ whole genome shotgun (WGS) entry which is preliminary data.</text>
</comment>
<evidence type="ECO:0000259" key="1">
    <source>
        <dbReference type="PROSITE" id="PS50943"/>
    </source>
</evidence>
<dbReference type="Gene3D" id="1.10.260.40">
    <property type="entry name" value="lambda repressor-like DNA-binding domains"/>
    <property type="match status" value="1"/>
</dbReference>
<dbReference type="RefSeq" id="WP_233730486.1">
    <property type="nucleotide sequence ID" value="NZ_JAJVCN010000003.1"/>
</dbReference>
<accession>A0ABS8ZRG5</accession>
<dbReference type="SUPFAM" id="SSF47413">
    <property type="entry name" value="lambda repressor-like DNA-binding domains"/>
    <property type="match status" value="1"/>
</dbReference>
<gene>
    <name evidence="2" type="ORF">LWC34_40490</name>
</gene>
<name>A0ABS8ZRG5_9PSEU</name>
<dbReference type="InterPro" id="IPR001387">
    <property type="entry name" value="Cro/C1-type_HTH"/>
</dbReference>
<reference evidence="2 3" key="1">
    <citation type="submission" date="2021-12" db="EMBL/GenBank/DDBJ databases">
        <title>Genome sequence of Kibdelosporangium philippinense ATCC 49844.</title>
        <authorList>
            <person name="Fedorov E.A."/>
            <person name="Omeragic M."/>
            <person name="Shalygina K.F."/>
            <person name="Maclea K.S."/>
        </authorList>
    </citation>
    <scope>NUCLEOTIDE SEQUENCE [LARGE SCALE GENOMIC DNA]</scope>
    <source>
        <strain evidence="2 3">ATCC 49844</strain>
    </source>
</reference>
<feature type="domain" description="HTH cro/C1-type" evidence="1">
    <location>
        <begin position="77"/>
        <end position="113"/>
    </location>
</feature>
<dbReference type="Proteomes" id="UP001521150">
    <property type="component" value="Unassembled WGS sequence"/>
</dbReference>
<evidence type="ECO:0000313" key="3">
    <source>
        <dbReference type="Proteomes" id="UP001521150"/>
    </source>
</evidence>
<dbReference type="PROSITE" id="PS50943">
    <property type="entry name" value="HTH_CROC1"/>
    <property type="match status" value="1"/>
</dbReference>
<proteinExistence type="predicted"/>
<keyword evidence="3" id="KW-1185">Reference proteome</keyword>
<sequence>MLATDNTARLCGRCHRDERDQLGAPPALKTEFFETDAFRAAFESQHIGKVFKAYRNHPRHLQMYGKALKQELLGRWLGLTQAQVSKLENGKPEQNLEALRNYAGILHLPEHLLWFDFPGRSRLRAGRTSEPTDSGGKLIDWRPQSITATWQISPAIAELCQILADYGFSPLRFSSDQLGQIPSVENLERDLKVAFDAYQQSRFTAAANRISTLLADAQLTSRECRESERARVSRVLALSYQVAASVLVKVGQTDMAWIAAERGMNAAESADSPAVRASLIRSVAFALLATSRFEPAMRLVESAAGYLEGEISKDNAALSVYGTLYLVGSMAAARFGDSSKTVDYLDEASKAAQLLNKDANHLWTAFGPTNVAIHRVNTAAELGDVQTILNSGLSLNTEAVPVERRVRYLLDVARAYSLVGNRDDALGVMITAERMAPEQVRQHYLSRKVVAALIQGTVGKPSVELDKLAQRVNAQGAI</sequence>
<protein>
    <recommendedName>
        <fullName evidence="1">HTH cro/C1-type domain-containing protein</fullName>
    </recommendedName>
</protein>
<evidence type="ECO:0000313" key="2">
    <source>
        <dbReference type="EMBL" id="MCE7009048.1"/>
    </source>
</evidence>